<accession>A0A6V7RFW3</accession>
<feature type="binding site" evidence="6">
    <location>
        <position position="330"/>
    </location>
    <ligand>
        <name>(S)-malate</name>
        <dbReference type="ChEBI" id="CHEBI:15589"/>
    </ligand>
</feature>
<feature type="active site" description="Proton acceptor" evidence="5">
    <location>
        <position position="105"/>
    </location>
</feature>
<evidence type="ECO:0000259" key="9">
    <source>
        <dbReference type="SMART" id="SM01274"/>
    </source>
</evidence>
<dbReference type="InterPro" id="IPR015884">
    <property type="entry name" value="Malic_enzyme_CS"/>
</dbReference>
<comment type="cofactor">
    <cofactor evidence="7">
        <name>Mg(2+)</name>
        <dbReference type="ChEBI" id="CHEBI:18420"/>
    </cofactor>
    <cofactor evidence="7">
        <name>Mn(2+)</name>
        <dbReference type="ChEBI" id="CHEBI:29035"/>
    </cofactor>
    <text evidence="7">Divalent metal cations. Prefers magnesium or manganese.</text>
</comment>
<dbReference type="InterPro" id="IPR001891">
    <property type="entry name" value="Malic_OxRdtase"/>
</dbReference>
<keyword evidence="4" id="KW-0560">Oxidoreductase</keyword>
<keyword evidence="3 7" id="KW-0479">Metal-binding</keyword>
<dbReference type="SUPFAM" id="SSF53223">
    <property type="entry name" value="Aminoacid dehydrogenase-like, N-terminal domain"/>
    <property type="match status" value="1"/>
</dbReference>
<dbReference type="InterPro" id="IPR046346">
    <property type="entry name" value="Aminoacid_DH-like_N_sf"/>
</dbReference>
<proteinExistence type="inferred from homology"/>
<dbReference type="InterPro" id="IPR051674">
    <property type="entry name" value="Malate_Decarboxylase"/>
</dbReference>
<evidence type="ECO:0000256" key="7">
    <source>
        <dbReference type="PIRSR" id="PIRSR000106-3"/>
    </source>
</evidence>
<feature type="binding site" evidence="7">
    <location>
        <position position="147"/>
    </location>
    <ligand>
        <name>a divalent metal cation</name>
        <dbReference type="ChEBI" id="CHEBI:60240"/>
    </ligand>
</feature>
<dbReference type="Gene3D" id="3.40.50.720">
    <property type="entry name" value="NAD(P)-binding Rossmann-like Domain"/>
    <property type="match status" value="1"/>
</dbReference>
<evidence type="ECO:0000256" key="4">
    <source>
        <dbReference type="ARBA" id="ARBA00023002"/>
    </source>
</evidence>
<feature type="binding site" evidence="7">
    <location>
        <position position="148"/>
    </location>
    <ligand>
        <name>a divalent metal cation</name>
        <dbReference type="ChEBI" id="CHEBI:60240"/>
    </ligand>
</feature>
<evidence type="ECO:0000313" key="11">
    <source>
        <dbReference type="Proteomes" id="UP000589351"/>
    </source>
</evidence>
<dbReference type="InterPro" id="IPR012301">
    <property type="entry name" value="Malic_N_dom"/>
</dbReference>
<name>A0A6V7RFW3_9STAP</name>
<dbReference type="SMART" id="SM01274">
    <property type="entry name" value="malic"/>
    <property type="match status" value="1"/>
</dbReference>
<feature type="active site" description="Proton donor" evidence="5">
    <location>
        <position position="50"/>
    </location>
</feature>
<dbReference type="PANTHER" id="PTHR43237:SF4">
    <property type="entry name" value="NADP-DEPENDENT MALIC ENZYME"/>
    <property type="match status" value="1"/>
</dbReference>
<feature type="domain" description="Malic enzyme N-terminal" evidence="9">
    <location>
        <begin position="29"/>
        <end position="162"/>
    </location>
</feature>
<dbReference type="SMART" id="SM00919">
    <property type="entry name" value="Malic_M"/>
    <property type="match status" value="1"/>
</dbReference>
<dbReference type="CDD" id="cd05311">
    <property type="entry name" value="NAD_bind_2_malic_enz"/>
    <property type="match status" value="1"/>
</dbReference>
<feature type="binding site" evidence="6">
    <location>
        <position position="300"/>
    </location>
    <ligand>
        <name>(S)-malate</name>
        <dbReference type="ChEBI" id="CHEBI:15589"/>
    </ligand>
</feature>
<dbReference type="InterPro" id="IPR037062">
    <property type="entry name" value="Malic_N_dom_sf"/>
</dbReference>
<dbReference type="Proteomes" id="UP000589351">
    <property type="component" value="Unassembled WGS sequence"/>
</dbReference>
<comment type="cofactor">
    <cofactor evidence="1">
        <name>Mn(2+)</name>
        <dbReference type="ChEBI" id="CHEBI:29035"/>
    </cofactor>
</comment>
<dbReference type="GO" id="GO:0004470">
    <property type="term" value="F:malic enzyme activity"/>
    <property type="evidence" value="ECO:0007669"/>
    <property type="project" value="InterPro"/>
</dbReference>
<keyword evidence="11" id="KW-1185">Reference proteome</keyword>
<dbReference type="GO" id="GO:0051287">
    <property type="term" value="F:NAD binding"/>
    <property type="evidence" value="ECO:0007669"/>
    <property type="project" value="InterPro"/>
</dbReference>
<dbReference type="InterPro" id="IPR045213">
    <property type="entry name" value="Malic_NAD-bd_bact_type"/>
</dbReference>
<feature type="domain" description="Malic enzyme NAD-binding" evidence="8">
    <location>
        <begin position="174"/>
        <end position="398"/>
    </location>
</feature>
<comment type="similarity">
    <text evidence="2">Belongs to the malic enzymes family.</text>
</comment>
<dbReference type="PANTHER" id="PTHR43237">
    <property type="entry name" value="NADP-DEPENDENT MALIC ENZYME"/>
    <property type="match status" value="1"/>
</dbReference>
<organism evidence="10 11">
    <name type="scientific">Jeotgalicoccus meleagridis</name>
    <dbReference type="NCBI Taxonomy" id="2759181"/>
    <lineage>
        <taxon>Bacteria</taxon>
        <taxon>Bacillati</taxon>
        <taxon>Bacillota</taxon>
        <taxon>Bacilli</taxon>
        <taxon>Bacillales</taxon>
        <taxon>Staphylococcaceae</taxon>
        <taxon>Jeotgalicoccus</taxon>
    </lineage>
</organism>
<dbReference type="InterPro" id="IPR036291">
    <property type="entry name" value="NAD(P)-bd_dom_sf"/>
</dbReference>
<dbReference type="EMBL" id="CAJEWD010000007">
    <property type="protein sequence ID" value="CAD2076819.1"/>
    <property type="molecule type" value="Genomic_DNA"/>
</dbReference>
<sequence>MIIYRGMTTRGGNHLSLRSDALELHKVNQGKLSVNSKVELKDKEALSLAYSPGVAEPCKEIYEDERKIFDYTIKGNTVGVVTDGSAVLGLGNIGASASLPVMEGKSVLLKNFAGVDSFPIALKTNDVDEIVNTVKLMTPVFGGINLEDISAPRCFEIEARLKQEVDIPVFHDDQHGTAIVTLAGLINAVKLTGKTLSSVKVVLNGAGAAGVAIVKLLHSFGVKDMIMCDSRGAIYEGRPEGMNKVKDEIALFTNKDNVSGNLVDVIKDADVFIGVSVTNAVTKEMVQSMNADPIIFAMANPTPEIIPDLAKEAGAKVIGTGRSDYPNQVNNVLAFPGIFRGALDVQSTHINEEMKKAAVLAIANTVAEEDLAYDYVIPDPFNPEVAPTVAEKVAEAAMNTGVSRIKVEPQYVYNKTKKLISELNKN</sequence>
<dbReference type="InterPro" id="IPR012302">
    <property type="entry name" value="Malic_NAD-bd"/>
</dbReference>
<comment type="caution">
    <text evidence="10">The sequence shown here is derived from an EMBL/GenBank/DDBJ whole genome shotgun (WGS) entry which is preliminary data.</text>
</comment>
<dbReference type="GO" id="GO:0046872">
    <property type="term" value="F:metal ion binding"/>
    <property type="evidence" value="ECO:0007669"/>
    <property type="project" value="UniProtKB-KW"/>
</dbReference>
<dbReference type="Pfam" id="PF00390">
    <property type="entry name" value="malic"/>
    <property type="match status" value="1"/>
</dbReference>
<dbReference type="GO" id="GO:0016616">
    <property type="term" value="F:oxidoreductase activity, acting on the CH-OH group of donors, NAD or NADP as acceptor"/>
    <property type="evidence" value="ECO:0007669"/>
    <property type="project" value="InterPro"/>
</dbReference>
<dbReference type="SUPFAM" id="SSF51735">
    <property type="entry name" value="NAD(P)-binding Rossmann-fold domains"/>
    <property type="match status" value="1"/>
</dbReference>
<reference evidence="10 11" key="1">
    <citation type="submission" date="2020-07" db="EMBL/GenBank/DDBJ databases">
        <authorList>
            <person name="Criscuolo A."/>
        </authorList>
    </citation>
    <scope>NUCLEOTIDE SEQUENCE [LARGE SCALE GENOMIC DNA]</scope>
    <source>
        <strain evidence="10">CIP111649</strain>
    </source>
</reference>
<dbReference type="FunFam" id="3.40.50.10380:FF:000003">
    <property type="entry name" value="NADP-dependent malic enzyme"/>
    <property type="match status" value="1"/>
</dbReference>
<gene>
    <name evidence="10" type="ORF">JEODO184_01048</name>
</gene>
<dbReference type="AlphaFoldDB" id="A0A6V7RFW3"/>
<dbReference type="Pfam" id="PF03949">
    <property type="entry name" value="Malic_M"/>
    <property type="match status" value="1"/>
</dbReference>
<dbReference type="PIRSF" id="PIRSF000106">
    <property type="entry name" value="ME"/>
    <property type="match status" value="1"/>
</dbReference>
<evidence type="ECO:0000256" key="6">
    <source>
        <dbReference type="PIRSR" id="PIRSR000106-2"/>
    </source>
</evidence>
<evidence type="ECO:0000259" key="8">
    <source>
        <dbReference type="SMART" id="SM00919"/>
    </source>
</evidence>
<evidence type="ECO:0000256" key="1">
    <source>
        <dbReference type="ARBA" id="ARBA00001936"/>
    </source>
</evidence>
<evidence type="ECO:0000256" key="3">
    <source>
        <dbReference type="ARBA" id="ARBA00022723"/>
    </source>
</evidence>
<dbReference type="PROSITE" id="PS00331">
    <property type="entry name" value="MALIC_ENZYMES"/>
    <property type="match status" value="1"/>
</dbReference>
<dbReference type="Gene3D" id="3.40.50.10380">
    <property type="entry name" value="Malic enzyme, N-terminal domain"/>
    <property type="match status" value="1"/>
</dbReference>
<evidence type="ECO:0000256" key="2">
    <source>
        <dbReference type="ARBA" id="ARBA00008785"/>
    </source>
</evidence>
<protein>
    <submittedName>
        <fullName evidence="10">NAD-dependent malic enzyme</fullName>
    </submittedName>
</protein>
<feature type="binding site" evidence="7">
    <location>
        <position position="173"/>
    </location>
    <ligand>
        <name>a divalent metal cation</name>
        <dbReference type="ChEBI" id="CHEBI:60240"/>
    </ligand>
</feature>
<evidence type="ECO:0000256" key="5">
    <source>
        <dbReference type="PIRSR" id="PIRSR000106-1"/>
    </source>
</evidence>
<dbReference type="FunFam" id="3.40.50.720:FF:000095">
    <property type="entry name" value="NADP-dependent malic enzyme"/>
    <property type="match status" value="1"/>
</dbReference>
<evidence type="ECO:0000313" key="10">
    <source>
        <dbReference type="EMBL" id="CAD2076819.1"/>
    </source>
</evidence>